<protein>
    <recommendedName>
        <fullName evidence="2">VanZ-like domain-containing protein</fullName>
    </recommendedName>
</protein>
<dbReference type="Pfam" id="PF04892">
    <property type="entry name" value="VanZ"/>
    <property type="match status" value="1"/>
</dbReference>
<evidence type="ECO:0000313" key="4">
    <source>
        <dbReference type="Proteomes" id="UP000238916"/>
    </source>
</evidence>
<dbReference type="AlphaFoldDB" id="A0A2U3KUE9"/>
<feature type="transmembrane region" description="Helical" evidence="1">
    <location>
        <begin position="43"/>
        <end position="60"/>
    </location>
</feature>
<organism evidence="3 4">
    <name type="scientific">Candidatus Desulfosporosinus infrequens</name>
    <dbReference type="NCBI Taxonomy" id="2043169"/>
    <lineage>
        <taxon>Bacteria</taxon>
        <taxon>Bacillati</taxon>
        <taxon>Bacillota</taxon>
        <taxon>Clostridia</taxon>
        <taxon>Eubacteriales</taxon>
        <taxon>Desulfitobacteriaceae</taxon>
        <taxon>Desulfosporosinus</taxon>
    </lineage>
</organism>
<evidence type="ECO:0000313" key="3">
    <source>
        <dbReference type="EMBL" id="SPF43295.1"/>
    </source>
</evidence>
<dbReference type="OrthoDB" id="291892at2"/>
<feature type="domain" description="VanZ-like" evidence="2">
    <location>
        <begin position="17"/>
        <end position="119"/>
    </location>
</feature>
<proteinExistence type="predicted"/>
<name>A0A2U3KUE9_9FIRM</name>
<sequence>MKRKTLYWMIIAISLCTMIFYLTSSSHGTFIATEHMFHKYNVFARKSAHILIFGLIAVAVQRTLKEKKFSYLIAWIFATTYGAFDEFHQMFVPNRTPLLSDVGLDSTGALIALVILFLMLNSFRCKELTFSKDQL</sequence>
<feature type="transmembrane region" description="Helical" evidence="1">
    <location>
        <begin position="69"/>
        <end position="84"/>
    </location>
</feature>
<accession>A0A2U3KUE9</accession>
<feature type="transmembrane region" description="Helical" evidence="1">
    <location>
        <begin position="104"/>
        <end position="123"/>
    </location>
</feature>
<keyword evidence="1" id="KW-0472">Membrane</keyword>
<gene>
    <name evidence="3" type="ORF">SBF1_2810005</name>
</gene>
<feature type="transmembrane region" description="Helical" evidence="1">
    <location>
        <begin position="5"/>
        <end position="23"/>
    </location>
</feature>
<dbReference type="InterPro" id="IPR006976">
    <property type="entry name" value="VanZ-like"/>
</dbReference>
<dbReference type="NCBIfam" id="NF037970">
    <property type="entry name" value="vanZ_1"/>
    <property type="match status" value="1"/>
</dbReference>
<dbReference type="EMBL" id="OMOF01000203">
    <property type="protein sequence ID" value="SPF43295.1"/>
    <property type="molecule type" value="Genomic_DNA"/>
</dbReference>
<evidence type="ECO:0000256" key="1">
    <source>
        <dbReference type="SAM" id="Phobius"/>
    </source>
</evidence>
<keyword evidence="1" id="KW-1133">Transmembrane helix</keyword>
<keyword evidence="1" id="KW-0812">Transmembrane</keyword>
<dbReference type="Proteomes" id="UP000238916">
    <property type="component" value="Unassembled WGS sequence"/>
</dbReference>
<reference evidence="4" key="1">
    <citation type="submission" date="2018-02" db="EMBL/GenBank/DDBJ databases">
        <authorList>
            <person name="Hausmann B."/>
        </authorList>
    </citation>
    <scope>NUCLEOTIDE SEQUENCE [LARGE SCALE GENOMIC DNA]</scope>
    <source>
        <strain evidence="4">Peat soil MAG SbF1</strain>
    </source>
</reference>
<evidence type="ECO:0000259" key="2">
    <source>
        <dbReference type="Pfam" id="PF04892"/>
    </source>
</evidence>